<evidence type="ECO:0000256" key="1">
    <source>
        <dbReference type="SAM" id="SignalP"/>
    </source>
</evidence>
<evidence type="ECO:0000313" key="2">
    <source>
        <dbReference type="EMBL" id="MCE4538549.1"/>
    </source>
</evidence>
<dbReference type="RefSeq" id="WP_233392996.1">
    <property type="nucleotide sequence ID" value="NZ_JAJTWT010000006.1"/>
</dbReference>
<gene>
    <name evidence="2" type="ORF">LXT12_14955</name>
</gene>
<dbReference type="InterPro" id="IPR047773">
    <property type="entry name" value="YHYH_dom_bact"/>
</dbReference>
<dbReference type="EMBL" id="JAJTWT010000006">
    <property type="protein sequence ID" value="MCE4538549.1"/>
    <property type="molecule type" value="Genomic_DNA"/>
</dbReference>
<dbReference type="Proteomes" id="UP001201463">
    <property type="component" value="Unassembled WGS sequence"/>
</dbReference>
<feature type="chain" id="PRO_5046784127" evidence="1">
    <location>
        <begin position="22"/>
        <end position="68"/>
    </location>
</feature>
<protein>
    <submittedName>
        <fullName evidence="2">YHYH domain-containing protein</fullName>
    </submittedName>
</protein>
<accession>A0ABS8XC85</accession>
<organism evidence="2 3">
    <name type="scientific">Pelomonas caseinilytica</name>
    <dbReference type="NCBI Taxonomy" id="2906763"/>
    <lineage>
        <taxon>Bacteria</taxon>
        <taxon>Pseudomonadati</taxon>
        <taxon>Pseudomonadota</taxon>
        <taxon>Betaproteobacteria</taxon>
        <taxon>Burkholderiales</taxon>
        <taxon>Sphaerotilaceae</taxon>
        <taxon>Roseateles</taxon>
    </lineage>
</organism>
<feature type="signal peptide" evidence="1">
    <location>
        <begin position="1"/>
        <end position="21"/>
    </location>
</feature>
<comment type="caution">
    <text evidence="2">The sequence shown here is derived from an EMBL/GenBank/DDBJ whole genome shotgun (WGS) entry which is preliminary data.</text>
</comment>
<proteinExistence type="predicted"/>
<sequence length="68" mass="7250">MKTRLPAALATTIALATAASAHPGGLDAQGCHHNRKTGGYPNSPWQRLCVAARSCCMPPHRRLTWPSS</sequence>
<keyword evidence="1" id="KW-0732">Signal</keyword>
<evidence type="ECO:0000313" key="3">
    <source>
        <dbReference type="Proteomes" id="UP001201463"/>
    </source>
</evidence>
<dbReference type="NCBIfam" id="NF033223">
    <property type="entry name" value="YHYH_alt"/>
    <property type="match status" value="1"/>
</dbReference>
<name>A0ABS8XC85_9BURK</name>
<keyword evidence="3" id="KW-1185">Reference proteome</keyword>
<reference evidence="2 3" key="1">
    <citation type="submission" date="2021-12" db="EMBL/GenBank/DDBJ databases">
        <title>Genome seq of p7.</title>
        <authorList>
            <person name="Seo T."/>
        </authorList>
    </citation>
    <scope>NUCLEOTIDE SEQUENCE [LARGE SCALE GENOMIC DNA]</scope>
    <source>
        <strain evidence="2 3">P7</strain>
    </source>
</reference>